<dbReference type="Proteomes" id="UP001327027">
    <property type="component" value="Unassembled WGS sequence"/>
</dbReference>
<proteinExistence type="predicted"/>
<sequence>MNDIKEKYAIITELLEERKLGEIITQGNCEDNGLHETYLSFYYTDNALVYINYSFSQGHSNYNYHYYIWDNRLIFYFLEHTSWTWDYECTPRDQGFTNEIWTYDEHRVYFNNETPIKCLFKTYDERSVDQPYEGKETLSSTIKNQELDCDKSVMATIIKNYHLLLENQKNTTQNICDIDFN</sequence>
<keyword evidence="2" id="KW-1185">Reference proteome</keyword>
<accession>A0ABU6A0D8</accession>
<evidence type="ECO:0000313" key="1">
    <source>
        <dbReference type="EMBL" id="MEB3347576.1"/>
    </source>
</evidence>
<comment type="caution">
    <text evidence="1">The sequence shown here is derived from an EMBL/GenBank/DDBJ whole genome shotgun (WGS) entry which is preliminary data.</text>
</comment>
<dbReference type="RefSeq" id="WP_324181600.1">
    <property type="nucleotide sequence ID" value="NZ_BAABAW010000014.1"/>
</dbReference>
<gene>
    <name evidence="1" type="ORF">U6A24_19020</name>
</gene>
<name>A0ABU6A0D8_9FLAO</name>
<evidence type="ECO:0000313" key="2">
    <source>
        <dbReference type="Proteomes" id="UP001327027"/>
    </source>
</evidence>
<evidence type="ECO:0008006" key="3">
    <source>
        <dbReference type="Google" id="ProtNLM"/>
    </source>
</evidence>
<protein>
    <recommendedName>
        <fullName evidence="3">DUF402 domain-containing protein</fullName>
    </recommendedName>
</protein>
<reference evidence="1 2" key="1">
    <citation type="journal article" date="2013" name="Int. J. Syst. Evol. Microbiol.">
        <title>Aquimarina gracilis sp. nov., isolated from the gut microflora of a mussel, Mytilus coruscus, and emended description of Aquimarina spongiae.</title>
        <authorList>
            <person name="Park S.C."/>
            <person name="Choe H.N."/>
            <person name="Baik K.S."/>
            <person name="Seong C.N."/>
        </authorList>
    </citation>
    <scope>NUCLEOTIDE SEQUENCE [LARGE SCALE GENOMIC DNA]</scope>
    <source>
        <strain evidence="1 2">PSC32</strain>
    </source>
</reference>
<organism evidence="1 2">
    <name type="scientific">Aquimarina gracilis</name>
    <dbReference type="NCBI Taxonomy" id="874422"/>
    <lineage>
        <taxon>Bacteria</taxon>
        <taxon>Pseudomonadati</taxon>
        <taxon>Bacteroidota</taxon>
        <taxon>Flavobacteriia</taxon>
        <taxon>Flavobacteriales</taxon>
        <taxon>Flavobacteriaceae</taxon>
        <taxon>Aquimarina</taxon>
    </lineage>
</organism>
<dbReference type="EMBL" id="JAYKLX010000009">
    <property type="protein sequence ID" value="MEB3347576.1"/>
    <property type="molecule type" value="Genomic_DNA"/>
</dbReference>